<reference evidence="1" key="2">
    <citation type="journal article" date="2015" name="Fish Shellfish Immunol.">
        <title>Early steps in the European eel (Anguilla anguilla)-Vibrio vulnificus interaction in the gills: Role of the RtxA13 toxin.</title>
        <authorList>
            <person name="Callol A."/>
            <person name="Pajuelo D."/>
            <person name="Ebbesson L."/>
            <person name="Teles M."/>
            <person name="MacKenzie S."/>
            <person name="Amaro C."/>
        </authorList>
    </citation>
    <scope>NUCLEOTIDE SEQUENCE</scope>
</reference>
<name>A0A0E9X271_ANGAN</name>
<reference evidence="1" key="1">
    <citation type="submission" date="2014-11" db="EMBL/GenBank/DDBJ databases">
        <authorList>
            <person name="Amaro Gonzalez C."/>
        </authorList>
    </citation>
    <scope>NUCLEOTIDE SEQUENCE</scope>
</reference>
<evidence type="ECO:0000313" key="1">
    <source>
        <dbReference type="EMBL" id="JAH96689.1"/>
    </source>
</evidence>
<dbReference type="AlphaFoldDB" id="A0A0E9X271"/>
<proteinExistence type="predicted"/>
<protein>
    <submittedName>
        <fullName evidence="1">Uncharacterized protein</fullName>
    </submittedName>
</protein>
<dbReference type="EMBL" id="GBXM01011888">
    <property type="protein sequence ID" value="JAH96689.1"/>
    <property type="molecule type" value="Transcribed_RNA"/>
</dbReference>
<accession>A0A0E9X271</accession>
<sequence length="70" mass="8070">MKCIKGSVRTMLLIVERGTLGSWNLTTFVEIKLPVQSKELKLLPFHLFLNSLRVKVARRMCCLCPIYSNM</sequence>
<organism evidence="1">
    <name type="scientific">Anguilla anguilla</name>
    <name type="common">European freshwater eel</name>
    <name type="synonym">Muraena anguilla</name>
    <dbReference type="NCBI Taxonomy" id="7936"/>
    <lineage>
        <taxon>Eukaryota</taxon>
        <taxon>Metazoa</taxon>
        <taxon>Chordata</taxon>
        <taxon>Craniata</taxon>
        <taxon>Vertebrata</taxon>
        <taxon>Euteleostomi</taxon>
        <taxon>Actinopterygii</taxon>
        <taxon>Neopterygii</taxon>
        <taxon>Teleostei</taxon>
        <taxon>Anguilliformes</taxon>
        <taxon>Anguillidae</taxon>
        <taxon>Anguilla</taxon>
    </lineage>
</organism>